<dbReference type="AlphaFoldDB" id="B9LZV5"/>
<name>B9LZV5_GEODF</name>
<dbReference type="PROSITE" id="PS50110">
    <property type="entry name" value="RESPONSE_REGULATORY"/>
    <property type="match status" value="1"/>
</dbReference>
<accession>B9LZV5</accession>
<dbReference type="InterPro" id="IPR011006">
    <property type="entry name" value="CheY-like_superfamily"/>
</dbReference>
<dbReference type="PANTHER" id="PTHR44591">
    <property type="entry name" value="STRESS RESPONSE REGULATOR PROTEIN 1"/>
    <property type="match status" value="1"/>
</dbReference>
<dbReference type="InterPro" id="IPR050595">
    <property type="entry name" value="Bact_response_regulator"/>
</dbReference>
<feature type="modified residue" description="4-aspartylphosphate" evidence="2">
    <location>
        <position position="55"/>
    </location>
</feature>
<evidence type="ECO:0000256" key="1">
    <source>
        <dbReference type="ARBA" id="ARBA00022553"/>
    </source>
</evidence>
<dbReference type="RefSeq" id="WP_012645648.1">
    <property type="nucleotide sequence ID" value="NC_011979.1"/>
</dbReference>
<dbReference type="OrthoDB" id="5402387at2"/>
<proteinExistence type="predicted"/>
<dbReference type="STRING" id="316067.Geob_0552"/>
<evidence type="ECO:0000259" key="3">
    <source>
        <dbReference type="PROSITE" id="PS50110"/>
    </source>
</evidence>
<dbReference type="CDD" id="cd17574">
    <property type="entry name" value="REC_OmpR"/>
    <property type="match status" value="1"/>
</dbReference>
<sequence>MAKNKILIVDDSELVLMMARDALEEAGYKVFCAHNGLEANGYIFSADRPDLIIMDVMLPMLEGNKKVKLLKEKDFISQIPILLLSSKSEDELRRLTDESGADGYISKPFSPAGIVTTVRNFLP</sequence>
<protein>
    <submittedName>
        <fullName evidence="4">Response receiver CheY associated with MCPs of class 40H</fullName>
    </submittedName>
</protein>
<dbReference type="Pfam" id="PF00072">
    <property type="entry name" value="Response_reg"/>
    <property type="match status" value="1"/>
</dbReference>
<dbReference type="InterPro" id="IPR001789">
    <property type="entry name" value="Sig_transdc_resp-reg_receiver"/>
</dbReference>
<organism evidence="4 5">
    <name type="scientific">Geotalea daltonii (strain DSM 22248 / JCM 15807 / FRC-32)</name>
    <name type="common">Geobacter daltonii</name>
    <dbReference type="NCBI Taxonomy" id="316067"/>
    <lineage>
        <taxon>Bacteria</taxon>
        <taxon>Pseudomonadati</taxon>
        <taxon>Thermodesulfobacteriota</taxon>
        <taxon>Desulfuromonadia</taxon>
        <taxon>Geobacterales</taxon>
        <taxon>Geobacteraceae</taxon>
        <taxon>Geotalea</taxon>
    </lineage>
</organism>
<dbReference type="HOGENOM" id="CLU_000445_69_17_7"/>
<dbReference type="Proteomes" id="UP000007721">
    <property type="component" value="Chromosome"/>
</dbReference>
<dbReference type="eggNOG" id="COG0745">
    <property type="taxonomic scope" value="Bacteria"/>
</dbReference>
<dbReference type="PANTHER" id="PTHR44591:SF3">
    <property type="entry name" value="RESPONSE REGULATORY DOMAIN-CONTAINING PROTEIN"/>
    <property type="match status" value="1"/>
</dbReference>
<evidence type="ECO:0000313" key="4">
    <source>
        <dbReference type="EMBL" id="ACM18919.1"/>
    </source>
</evidence>
<evidence type="ECO:0000256" key="2">
    <source>
        <dbReference type="PROSITE-ProRule" id="PRU00169"/>
    </source>
</evidence>
<dbReference type="GO" id="GO:0000160">
    <property type="term" value="P:phosphorelay signal transduction system"/>
    <property type="evidence" value="ECO:0007669"/>
    <property type="project" value="InterPro"/>
</dbReference>
<dbReference type="SMART" id="SM00448">
    <property type="entry name" value="REC"/>
    <property type="match status" value="1"/>
</dbReference>
<dbReference type="KEGG" id="geo:Geob_0552"/>
<keyword evidence="1 2" id="KW-0597">Phosphoprotein</keyword>
<dbReference type="SUPFAM" id="SSF52172">
    <property type="entry name" value="CheY-like"/>
    <property type="match status" value="1"/>
</dbReference>
<keyword evidence="5" id="KW-1185">Reference proteome</keyword>
<reference evidence="4 5" key="1">
    <citation type="submission" date="2009-01" db="EMBL/GenBank/DDBJ databases">
        <title>Complete sequence of Geobacter sp. FRC-32.</title>
        <authorList>
            <consortium name="US DOE Joint Genome Institute"/>
            <person name="Lucas S."/>
            <person name="Copeland A."/>
            <person name="Lapidus A."/>
            <person name="Glavina del Rio T."/>
            <person name="Dalin E."/>
            <person name="Tice H."/>
            <person name="Bruce D."/>
            <person name="Goodwin L."/>
            <person name="Pitluck S."/>
            <person name="Saunders E."/>
            <person name="Brettin T."/>
            <person name="Detter J.C."/>
            <person name="Han C."/>
            <person name="Larimer F."/>
            <person name="Land M."/>
            <person name="Hauser L."/>
            <person name="Kyrpides N."/>
            <person name="Ovchinnikova G."/>
            <person name="Kostka J."/>
            <person name="Richardson P."/>
        </authorList>
    </citation>
    <scope>NUCLEOTIDE SEQUENCE [LARGE SCALE GENOMIC DNA]</scope>
    <source>
        <strain evidence="5">DSM 22248 / JCM 15807 / FRC-32</strain>
    </source>
</reference>
<evidence type="ECO:0000313" key="5">
    <source>
        <dbReference type="Proteomes" id="UP000007721"/>
    </source>
</evidence>
<dbReference type="EMBL" id="CP001390">
    <property type="protein sequence ID" value="ACM18919.1"/>
    <property type="molecule type" value="Genomic_DNA"/>
</dbReference>
<feature type="domain" description="Response regulatory" evidence="3">
    <location>
        <begin position="5"/>
        <end position="122"/>
    </location>
</feature>
<gene>
    <name evidence="4" type="primary">cheY40H-5</name>
    <name evidence="4" type="ordered locus">Geob_0552</name>
</gene>
<dbReference type="Gene3D" id="3.40.50.2300">
    <property type="match status" value="1"/>
</dbReference>